<reference evidence="1" key="1">
    <citation type="submission" date="2020-01" db="EMBL/GenBank/DDBJ databases">
        <authorList>
            <person name="Meier V. D."/>
            <person name="Meier V D."/>
        </authorList>
    </citation>
    <scope>NUCLEOTIDE SEQUENCE</scope>
    <source>
        <strain evidence="1">HLG_WM_MAG_10</strain>
    </source>
</reference>
<dbReference type="AlphaFoldDB" id="A0A6S6UKB9"/>
<sequence length="77" mass="8888">MKAQGTSITEKEFVKSWIRDYIRLDTCSSSKFRGNKAKYCSMNCLDNILARKGNKAIFDLKATKLTDLRTFLSLFKK</sequence>
<organism evidence="1">
    <name type="scientific">uncultured Aureispira sp</name>
    <dbReference type="NCBI Taxonomy" id="1331704"/>
    <lineage>
        <taxon>Bacteria</taxon>
        <taxon>Pseudomonadati</taxon>
        <taxon>Bacteroidota</taxon>
        <taxon>Saprospiria</taxon>
        <taxon>Saprospirales</taxon>
        <taxon>Saprospiraceae</taxon>
        <taxon>Aureispira</taxon>
        <taxon>environmental samples</taxon>
    </lineage>
</organism>
<gene>
    <name evidence="1" type="ORF">HELGO_WM22061</name>
</gene>
<proteinExistence type="predicted"/>
<name>A0A6S6UKB9_9BACT</name>
<accession>A0A6S6UKB9</accession>
<evidence type="ECO:0000313" key="1">
    <source>
        <dbReference type="EMBL" id="CAA6828023.1"/>
    </source>
</evidence>
<dbReference type="EMBL" id="CACVAQ010000420">
    <property type="protein sequence ID" value="CAA6828023.1"/>
    <property type="molecule type" value="Genomic_DNA"/>
</dbReference>
<protein>
    <submittedName>
        <fullName evidence="1">Uncharacterized protein</fullName>
    </submittedName>
</protein>